<evidence type="ECO:0000313" key="3">
    <source>
        <dbReference type="Proteomes" id="UP000198765"/>
    </source>
</evidence>
<dbReference type="EMBL" id="LT594324">
    <property type="protein sequence ID" value="SBT50875.1"/>
    <property type="molecule type" value="Genomic_DNA"/>
</dbReference>
<evidence type="ECO:0000313" key="2">
    <source>
        <dbReference type="EMBL" id="SBT50875.1"/>
    </source>
</evidence>
<keyword evidence="1" id="KW-0812">Transmembrane</keyword>
<gene>
    <name evidence="2" type="ORF">GA0070621_3861</name>
</gene>
<feature type="transmembrane region" description="Helical" evidence="1">
    <location>
        <begin position="102"/>
        <end position="126"/>
    </location>
</feature>
<proteinExistence type="predicted"/>
<reference evidence="2 3" key="1">
    <citation type="submission" date="2016-06" db="EMBL/GenBank/DDBJ databases">
        <authorList>
            <person name="Kjaerup R.B."/>
            <person name="Dalgaard T.S."/>
            <person name="Juul-Madsen H.R."/>
        </authorList>
    </citation>
    <scope>NUCLEOTIDE SEQUENCE [LARGE SCALE GENOMIC DNA]</scope>
    <source>
        <strain evidence="2 3">DSM 45248</strain>
    </source>
</reference>
<dbReference type="AlphaFoldDB" id="A0A1A9A451"/>
<feature type="transmembrane region" description="Helical" evidence="1">
    <location>
        <begin position="12"/>
        <end position="29"/>
    </location>
</feature>
<dbReference type="PATRIC" id="fig|299146.4.peg.3999"/>
<evidence type="ECO:0008006" key="4">
    <source>
        <dbReference type="Google" id="ProtNLM"/>
    </source>
</evidence>
<dbReference type="Proteomes" id="UP000198765">
    <property type="component" value="Chromosome I"/>
</dbReference>
<organism evidence="2 3">
    <name type="scientific">Micromonospora narathiwatensis</name>
    <dbReference type="NCBI Taxonomy" id="299146"/>
    <lineage>
        <taxon>Bacteria</taxon>
        <taxon>Bacillati</taxon>
        <taxon>Actinomycetota</taxon>
        <taxon>Actinomycetes</taxon>
        <taxon>Micromonosporales</taxon>
        <taxon>Micromonosporaceae</taxon>
        <taxon>Micromonospora</taxon>
    </lineage>
</organism>
<name>A0A1A9A451_9ACTN</name>
<evidence type="ECO:0000256" key="1">
    <source>
        <dbReference type="SAM" id="Phobius"/>
    </source>
</evidence>
<keyword evidence="3" id="KW-1185">Reference proteome</keyword>
<protein>
    <recommendedName>
        <fullName evidence="4">DUF3592 domain-containing protein</fullName>
    </recommendedName>
</protein>
<keyword evidence="1" id="KW-0472">Membrane</keyword>
<accession>A0A1A9A451</accession>
<keyword evidence="1" id="KW-1133">Transmembrane helix</keyword>
<sequence length="133" mass="14350">MASRPLWQRILIPIGLIVAAVALPIGMTYDLVGVERVDVQVESCDFVPSGTERTYECRGSWQLADGRTATGPISSFGRLTPGERVEGWGNSKRATTSLVRSLVPLMMGGIVVLGAVAGVVVSLRLARRARRDR</sequence>